<protein>
    <submittedName>
        <fullName evidence="2">Uncharacterized protein</fullName>
    </submittedName>
</protein>
<organism evidence="2 3">
    <name type="scientific">Candidatus Polarisedimenticola svalbardensis</name>
    <dbReference type="NCBI Taxonomy" id="2886004"/>
    <lineage>
        <taxon>Bacteria</taxon>
        <taxon>Pseudomonadati</taxon>
        <taxon>Acidobacteriota</taxon>
        <taxon>Candidatus Polarisedimenticolia</taxon>
        <taxon>Candidatus Polarisedimenticolales</taxon>
        <taxon>Candidatus Polarisedimenticolaceae</taxon>
        <taxon>Candidatus Polarisedimenticola</taxon>
    </lineage>
</organism>
<sequence length="168" mass="18337">MSRVLTILVLACLLPVAVGASPTDLIDFRVEDQFKKLHTRSEVNGKVFIIVGSDRGGSGFNGAWSNAIAEGVGELGVSEQVASVGLADLRGLPFFLKGMIRGKFSRKPEEWSIMDWKGVFPKAYEFEKDVSNILVFGPAGRLLHRTSGQEFDPEEIGAILEKIETALQ</sequence>
<keyword evidence="1" id="KW-0732">Signal</keyword>
<comment type="caution">
    <text evidence="2">The sequence shown here is derived from an EMBL/GenBank/DDBJ whole genome shotgun (WGS) entry which is preliminary data.</text>
</comment>
<reference evidence="2 3" key="1">
    <citation type="submission" date="2020-08" db="EMBL/GenBank/DDBJ databases">
        <title>Acidobacteriota in marine sediments use diverse sulfur dissimilation pathways.</title>
        <authorList>
            <person name="Wasmund K."/>
        </authorList>
    </citation>
    <scope>NUCLEOTIDE SEQUENCE [LARGE SCALE GENOMIC DNA]</scope>
    <source>
        <strain evidence="2">MAG AM4</strain>
    </source>
</reference>
<evidence type="ECO:0000313" key="3">
    <source>
        <dbReference type="Proteomes" id="UP000648239"/>
    </source>
</evidence>
<dbReference type="EMBL" id="JACXWD010000047">
    <property type="protein sequence ID" value="MBD3868890.1"/>
    <property type="molecule type" value="Genomic_DNA"/>
</dbReference>
<dbReference type="AlphaFoldDB" id="A0A8J6Y0N3"/>
<accession>A0A8J6Y0N3</accession>
<evidence type="ECO:0000313" key="2">
    <source>
        <dbReference type="EMBL" id="MBD3868890.1"/>
    </source>
</evidence>
<dbReference type="Proteomes" id="UP000648239">
    <property type="component" value="Unassembled WGS sequence"/>
</dbReference>
<feature type="signal peptide" evidence="1">
    <location>
        <begin position="1"/>
        <end position="20"/>
    </location>
</feature>
<feature type="chain" id="PRO_5035302393" evidence="1">
    <location>
        <begin position="21"/>
        <end position="168"/>
    </location>
</feature>
<name>A0A8J6Y0N3_9BACT</name>
<evidence type="ECO:0000256" key="1">
    <source>
        <dbReference type="SAM" id="SignalP"/>
    </source>
</evidence>
<gene>
    <name evidence="2" type="ORF">IFK94_12250</name>
</gene>
<proteinExistence type="predicted"/>